<organism evidence="2 3">
    <name type="scientific">Oceanobacter antarcticus</name>
    <dbReference type="NCBI Taxonomy" id="3133425"/>
    <lineage>
        <taxon>Bacteria</taxon>
        <taxon>Pseudomonadati</taxon>
        <taxon>Pseudomonadota</taxon>
        <taxon>Gammaproteobacteria</taxon>
        <taxon>Oceanospirillales</taxon>
        <taxon>Oceanospirillaceae</taxon>
        <taxon>Oceanobacter</taxon>
    </lineage>
</organism>
<dbReference type="Pfam" id="PF04754">
    <property type="entry name" value="Transposase_31"/>
    <property type="match status" value="1"/>
</dbReference>
<evidence type="ECO:0000259" key="1">
    <source>
        <dbReference type="Pfam" id="PF04754"/>
    </source>
</evidence>
<evidence type="ECO:0000313" key="3">
    <source>
        <dbReference type="Proteomes" id="UP001620597"/>
    </source>
</evidence>
<dbReference type="Proteomes" id="UP001620597">
    <property type="component" value="Unassembled WGS sequence"/>
</dbReference>
<comment type="caution">
    <text evidence="2">The sequence shown here is derived from an EMBL/GenBank/DDBJ whole genome shotgun (WGS) entry which is preliminary data.</text>
</comment>
<keyword evidence="3" id="KW-1185">Reference proteome</keyword>
<dbReference type="RefSeq" id="WP_416206366.1">
    <property type="nucleotide sequence ID" value="NZ_JBBKTX010000015.1"/>
</dbReference>
<sequence>MTELFQRPIALIDINQLPDDQLKQQQWIGIVARALKQIRAGDSSRISSTCYTTVKDWAITASSD</sequence>
<feature type="domain" description="Transposase (putative) YhgA-like" evidence="1">
    <location>
        <begin position="3"/>
        <end position="55"/>
    </location>
</feature>
<evidence type="ECO:0000313" key="2">
    <source>
        <dbReference type="EMBL" id="MFK4753314.1"/>
    </source>
</evidence>
<protein>
    <submittedName>
        <fullName evidence="2">Rpn family recombination-promoting nuclease/putative transposase</fullName>
    </submittedName>
</protein>
<dbReference type="InterPro" id="IPR006842">
    <property type="entry name" value="Transposase_31"/>
</dbReference>
<gene>
    <name evidence="2" type="ORF">WG929_12940</name>
</gene>
<name>A0ABW8NK05_9GAMM</name>
<reference evidence="2 3" key="1">
    <citation type="submission" date="2024-03" db="EMBL/GenBank/DDBJ databases">
        <title>High-quality draft genome sequence of Oceanobacter sp. wDCs-4.</title>
        <authorList>
            <person name="Dong C."/>
        </authorList>
    </citation>
    <scope>NUCLEOTIDE SEQUENCE [LARGE SCALE GENOMIC DNA]</scope>
    <source>
        <strain evidence="3">wDCs-4</strain>
    </source>
</reference>
<dbReference type="EMBL" id="JBBKTX010000015">
    <property type="protein sequence ID" value="MFK4753314.1"/>
    <property type="molecule type" value="Genomic_DNA"/>
</dbReference>
<proteinExistence type="predicted"/>
<accession>A0ABW8NK05</accession>